<accession>A0ABP8DHP8</accession>
<sequence>MLAEQLSRQDVPPILQKIDFHTLTALLTAERLRPQILPVLRKALGKTDYERDIDEIADEVRSKFSLTEETLVAECDAQLAGRPFGDLGSRRTLTFSALGTTWFVTCLNNQYGVLAAERFVAGAQILIVELAPAILCSWLRTSTSTCSWARRWATPETSSSNPTTRR</sequence>
<dbReference type="EMBL" id="BAABAT010000024">
    <property type="protein sequence ID" value="GAA4256391.1"/>
    <property type="molecule type" value="Genomic_DNA"/>
</dbReference>
<comment type="caution">
    <text evidence="1">The sequence shown here is derived from an EMBL/GenBank/DDBJ whole genome shotgun (WGS) entry which is preliminary data.</text>
</comment>
<protein>
    <submittedName>
        <fullName evidence="1">Uncharacterized protein</fullName>
    </submittedName>
</protein>
<reference evidence="2" key="1">
    <citation type="journal article" date="2019" name="Int. J. Syst. Evol. Microbiol.">
        <title>The Global Catalogue of Microorganisms (GCM) 10K type strain sequencing project: providing services to taxonomists for standard genome sequencing and annotation.</title>
        <authorList>
            <consortium name="The Broad Institute Genomics Platform"/>
            <consortium name="The Broad Institute Genome Sequencing Center for Infectious Disease"/>
            <person name="Wu L."/>
            <person name="Ma J."/>
        </authorList>
    </citation>
    <scope>NUCLEOTIDE SEQUENCE [LARGE SCALE GENOMIC DNA]</scope>
    <source>
        <strain evidence="2">JCM 17441</strain>
    </source>
</reference>
<evidence type="ECO:0000313" key="2">
    <source>
        <dbReference type="Proteomes" id="UP001500620"/>
    </source>
</evidence>
<keyword evidence="2" id="KW-1185">Reference proteome</keyword>
<name>A0ABP8DHP8_9ACTN</name>
<organism evidence="1 2">
    <name type="scientific">Dactylosporangium darangshiense</name>
    <dbReference type="NCBI Taxonomy" id="579108"/>
    <lineage>
        <taxon>Bacteria</taxon>
        <taxon>Bacillati</taxon>
        <taxon>Actinomycetota</taxon>
        <taxon>Actinomycetes</taxon>
        <taxon>Micromonosporales</taxon>
        <taxon>Micromonosporaceae</taxon>
        <taxon>Dactylosporangium</taxon>
    </lineage>
</organism>
<dbReference type="RefSeq" id="WP_345133375.1">
    <property type="nucleotide sequence ID" value="NZ_BAABAT010000024.1"/>
</dbReference>
<gene>
    <name evidence="1" type="ORF">GCM10022255_069000</name>
</gene>
<evidence type="ECO:0000313" key="1">
    <source>
        <dbReference type="EMBL" id="GAA4256391.1"/>
    </source>
</evidence>
<proteinExistence type="predicted"/>
<dbReference type="Proteomes" id="UP001500620">
    <property type="component" value="Unassembled WGS sequence"/>
</dbReference>